<gene>
    <name evidence="1" type="ORF">CAFE_38520</name>
    <name evidence="2" type="ORF">HCR03_15200</name>
</gene>
<evidence type="ECO:0000313" key="4">
    <source>
        <dbReference type="Proteomes" id="UP000515909"/>
    </source>
</evidence>
<evidence type="ECO:0000313" key="2">
    <source>
        <dbReference type="EMBL" id="QNK40035.1"/>
    </source>
</evidence>
<reference evidence="2 4" key="2">
    <citation type="submission" date="2020-08" db="EMBL/GenBank/DDBJ databases">
        <title>The isolate Caproiciproducens sp. 7D4C2 produces n-caproate at mildly acidic conditions from hexoses: genome and rBOX comparison with related strains and chain-elongating bacteria.</title>
        <authorList>
            <person name="Esquivel-Elizondo S."/>
            <person name="Bagci C."/>
            <person name="Temovska M."/>
            <person name="Jeon B.S."/>
            <person name="Bessarab I."/>
            <person name="Williams R.B.H."/>
            <person name="Huson D.H."/>
            <person name="Angenent L.T."/>
        </authorList>
    </citation>
    <scope>NUCLEOTIDE SEQUENCE [LARGE SCALE GENOMIC DNA]</scope>
    <source>
        <strain evidence="2 4">7D4C2</strain>
    </source>
</reference>
<accession>A0A6N8I5R2</accession>
<evidence type="ECO:0000313" key="3">
    <source>
        <dbReference type="Proteomes" id="UP000469440"/>
    </source>
</evidence>
<dbReference type="KEGG" id="cfem:HCR03_15200"/>
<reference evidence="1 3" key="1">
    <citation type="submission" date="2019-09" db="EMBL/GenBank/DDBJ databases">
        <title>Genome sequence of Clostridium sp. EA1.</title>
        <authorList>
            <person name="Poehlein A."/>
            <person name="Bengelsdorf F.R."/>
            <person name="Daniel R."/>
        </authorList>
    </citation>
    <scope>NUCLEOTIDE SEQUENCE [LARGE SCALE GENOMIC DNA]</scope>
    <source>
        <strain evidence="1 3">EA1</strain>
    </source>
</reference>
<dbReference type="EMBL" id="CP060286">
    <property type="protein sequence ID" value="QNK40035.1"/>
    <property type="molecule type" value="Genomic_DNA"/>
</dbReference>
<sequence length="57" mass="6770">MTVEEMKRMDRRILTVQDPFGSGLPVVRRIFEEVAVKKQVAVTDVVRQYMNWKWSKS</sequence>
<protein>
    <submittedName>
        <fullName evidence="1">Uncharacterized protein</fullName>
    </submittedName>
</protein>
<dbReference type="EMBL" id="VWXL01000110">
    <property type="protein sequence ID" value="MVB13097.1"/>
    <property type="molecule type" value="Genomic_DNA"/>
</dbReference>
<name>A0A6N8I5R2_9FIRM</name>
<accession>A0A7G8T8U4</accession>
<dbReference type="RefSeq" id="WP_156991499.1">
    <property type="nucleotide sequence ID" value="NZ_CP060286.1"/>
</dbReference>
<dbReference type="Proteomes" id="UP000515909">
    <property type="component" value="Chromosome"/>
</dbReference>
<dbReference type="AlphaFoldDB" id="A0A6N8I5R2"/>
<dbReference type="OrthoDB" id="9942822at2"/>
<organism evidence="1 3">
    <name type="scientific">Caproicibacter fermentans</name>
    <dbReference type="NCBI Taxonomy" id="2576756"/>
    <lineage>
        <taxon>Bacteria</taxon>
        <taxon>Bacillati</taxon>
        <taxon>Bacillota</taxon>
        <taxon>Clostridia</taxon>
        <taxon>Eubacteriales</taxon>
        <taxon>Acutalibacteraceae</taxon>
        <taxon>Caproicibacter</taxon>
    </lineage>
</organism>
<evidence type="ECO:0000313" key="1">
    <source>
        <dbReference type="EMBL" id="MVB13097.1"/>
    </source>
</evidence>
<dbReference type="Proteomes" id="UP000469440">
    <property type="component" value="Unassembled WGS sequence"/>
</dbReference>
<proteinExistence type="predicted"/>
<keyword evidence="3" id="KW-1185">Reference proteome</keyword>